<dbReference type="Proteomes" id="UP000464657">
    <property type="component" value="Chromosome"/>
</dbReference>
<reference evidence="1 2" key="1">
    <citation type="journal article" date="2013" name="Int. J. Syst. Evol. Microbiol.">
        <title>Kordia antarctica sp. nov., isolated from Antarctic seawater.</title>
        <authorList>
            <person name="Baek K."/>
            <person name="Choi A."/>
            <person name="Kang I."/>
            <person name="Lee K."/>
            <person name="Cho J.C."/>
        </authorList>
    </citation>
    <scope>NUCLEOTIDE SEQUENCE [LARGE SCALE GENOMIC DNA]</scope>
    <source>
        <strain evidence="1 2">IMCC3317</strain>
    </source>
</reference>
<sequence length="271" mass="32397">MKKTIYIISILCVLTSCRSGLYLVDESYVDENKKDTKTFDVANFDVYVFSICEDFTKEGEDSRLERFCDCPEIFFDVTLTKDIRKVEELYVLKHKKTDLILYFTTFSHKYIDRGERFLNKRKIYENTIILEQIEYVYIGNLDATKNKIHFQGNEKLKDVILYFDPNEFPQKLFFTEANMATSENRYSIAEKISLNNIFKQDITYSKSNYKIDYYRKKYENEPYNVNQIKVISKKGELEVVFGFKNFEQYYKMAAKRIRYSPSYESIEEGKK</sequence>
<evidence type="ECO:0008006" key="3">
    <source>
        <dbReference type="Google" id="ProtNLM"/>
    </source>
</evidence>
<name>A0A7L4ZRF0_9FLAO</name>
<organism evidence="1 2">
    <name type="scientific">Kordia antarctica</name>
    <dbReference type="NCBI Taxonomy" id="1218801"/>
    <lineage>
        <taxon>Bacteria</taxon>
        <taxon>Pseudomonadati</taxon>
        <taxon>Bacteroidota</taxon>
        <taxon>Flavobacteriia</taxon>
        <taxon>Flavobacteriales</taxon>
        <taxon>Flavobacteriaceae</taxon>
        <taxon>Kordia</taxon>
    </lineage>
</organism>
<dbReference type="EMBL" id="CP019288">
    <property type="protein sequence ID" value="QHI39050.1"/>
    <property type="molecule type" value="Genomic_DNA"/>
</dbReference>
<dbReference type="KEGG" id="kan:IMCC3317_44510"/>
<protein>
    <recommendedName>
        <fullName evidence="3">Lipoprotein</fullName>
    </recommendedName>
</protein>
<dbReference type="OrthoDB" id="1428721at2"/>
<dbReference type="PROSITE" id="PS51257">
    <property type="entry name" value="PROKAR_LIPOPROTEIN"/>
    <property type="match status" value="1"/>
</dbReference>
<accession>A0A7L4ZRF0</accession>
<dbReference type="AlphaFoldDB" id="A0A7L4ZRF0"/>
<evidence type="ECO:0000313" key="1">
    <source>
        <dbReference type="EMBL" id="QHI39050.1"/>
    </source>
</evidence>
<keyword evidence="2" id="KW-1185">Reference proteome</keyword>
<dbReference type="RefSeq" id="WP_160131558.1">
    <property type="nucleotide sequence ID" value="NZ_CP019288.1"/>
</dbReference>
<proteinExistence type="predicted"/>
<evidence type="ECO:0000313" key="2">
    <source>
        <dbReference type="Proteomes" id="UP000464657"/>
    </source>
</evidence>
<gene>
    <name evidence="1" type="ORF">IMCC3317_44510</name>
</gene>